<dbReference type="Pfam" id="PF04326">
    <property type="entry name" value="SLFN_AlbA_2"/>
    <property type="match status" value="1"/>
</dbReference>
<evidence type="ECO:0000313" key="5">
    <source>
        <dbReference type="Proteomes" id="UP001163255"/>
    </source>
</evidence>
<accession>A0ABY6GY28</accession>
<reference evidence="4" key="1">
    <citation type="submission" date="2022-10" db="EMBL/GenBank/DDBJ databases">
        <title>Completed Genome Sequence of two octocoral isolated bacterium, Endozoicomonas euniceicola EF212T and Endozoicomonas gorgoniicola PS125T.</title>
        <authorList>
            <person name="Chiou Y.-J."/>
            <person name="Chen Y.-H."/>
        </authorList>
    </citation>
    <scope>NUCLEOTIDE SEQUENCE</scope>
    <source>
        <strain evidence="4">EF212</strain>
    </source>
</reference>
<keyword evidence="4" id="KW-0547">Nucleotide-binding</keyword>
<feature type="compositionally biased region" description="Polar residues" evidence="1">
    <location>
        <begin position="367"/>
        <end position="376"/>
    </location>
</feature>
<dbReference type="EMBL" id="CP103300">
    <property type="protein sequence ID" value="UYM16936.1"/>
    <property type="molecule type" value="Genomic_DNA"/>
</dbReference>
<evidence type="ECO:0000256" key="1">
    <source>
        <dbReference type="SAM" id="MobiDB-lite"/>
    </source>
</evidence>
<evidence type="ECO:0000313" key="4">
    <source>
        <dbReference type="EMBL" id="UYM16936.1"/>
    </source>
</evidence>
<gene>
    <name evidence="4" type="ORF">NX720_03150</name>
</gene>
<evidence type="ECO:0000256" key="2">
    <source>
        <dbReference type="SAM" id="SignalP"/>
    </source>
</evidence>
<feature type="domain" description="Schlafen AlbA-2" evidence="3">
    <location>
        <begin position="564"/>
        <end position="680"/>
    </location>
</feature>
<feature type="signal peptide" evidence="2">
    <location>
        <begin position="1"/>
        <end position="26"/>
    </location>
</feature>
<protein>
    <submittedName>
        <fullName evidence="4">ATP-binding protein</fullName>
    </submittedName>
</protein>
<proteinExistence type="predicted"/>
<feature type="region of interest" description="Disordered" evidence="1">
    <location>
        <begin position="349"/>
        <end position="428"/>
    </location>
</feature>
<dbReference type="GO" id="GO:0005524">
    <property type="term" value="F:ATP binding"/>
    <property type="evidence" value="ECO:0007669"/>
    <property type="project" value="UniProtKB-KW"/>
</dbReference>
<organism evidence="4 5">
    <name type="scientific">Endozoicomonas euniceicola</name>
    <dbReference type="NCBI Taxonomy" id="1234143"/>
    <lineage>
        <taxon>Bacteria</taxon>
        <taxon>Pseudomonadati</taxon>
        <taxon>Pseudomonadota</taxon>
        <taxon>Gammaproteobacteria</taxon>
        <taxon>Oceanospirillales</taxon>
        <taxon>Endozoicomonadaceae</taxon>
        <taxon>Endozoicomonas</taxon>
    </lineage>
</organism>
<keyword evidence="5" id="KW-1185">Reference proteome</keyword>
<keyword evidence="2" id="KW-0732">Signal</keyword>
<feature type="chain" id="PRO_5045543643" evidence="2">
    <location>
        <begin position="27"/>
        <end position="1040"/>
    </location>
</feature>
<evidence type="ECO:0000259" key="3">
    <source>
        <dbReference type="Pfam" id="PF04326"/>
    </source>
</evidence>
<sequence length="1040" mass="115433">MLGSKRVCFYCLFSLLPFCQIGQVIASSGAVFLNPHELISPAIETDELFRKAPVVPEPATPSFYGCTGRHWMIITDPLLPGSDNIAVQLPSQQAGDNSAPFYPLSIGLNKINTGDGLVYIHLLHPSEPLQAGSGGGDPGSPSFSEKVVELSPFPASLSGYNQTESNYQQNRCHPRLLKNGREYTPYIAEVDLVPFLDETLWLFLSPDGDPYLYRDEHSRSYSKALISIKEQCPALYVTDEDGAGLTLLCDESWEGTVTEQNNGYLFIVLSYNAAGVLMVTLRTQDGKTETITAEEYRDRRSVWFESLVDKFVNGEIDHTRRPRVALRPMVPVKIGLYQPESAKVETNAEAGGLTGGGATSVTPPEEQPTSSGSGSTSKDRHASGGGVPSRLPVNGGSEKPEAVPASSATKTNHVKINIGDTTPSSKDGEAIPKEIIKVVSALLNSGGGVLEISGLNPGRDSESWERGFEQKIENNFSQYIFFNLFKKDPQKFDKDKLYYFIGGADDVVTASFNCSVRSNLQVISLKDPQVMTQVLNRQINNPIERLSQETSFILGKKAPVKKSEKAEFKGFKSEKTVIKNMAEKIVFKKNKFKLHLSGMANKGGGSIYYGIDDSGTVCGELIPQGHIALITSKIASTIDKKMFWTKGKMKKGIHWDLEFREVLDDNQSVIPDTYVIIVSIAALSGGLFFEEGGPEAYQIIDGAISRMEWEHWLRRFLPSAREEDFSSTITRRESYELLERIYPDARDGYFDAESQQHFSEQAARPESTLEQQILRAEKIIQASCRGLHAQAKQLLNDYESQALPGRDNTGVPGQYIIWLRSILEHQSGTGSFRKNYNRVNEALSTTAKSDGVMCALLHLQAGVLNLWEASEPAMEENNLEFLNRAVSHFESVRKYAEAVSEIYSSLGDYLLQEANLNQAIAALWRDCFSNSQSDIQGQAGQGKTLIQNTNPPLIEKGVLNIQYSLGLSLLNLWTWQAKGNIKYLYESFKKIESTLKLISESQYQGSTYKGLALKLRARIIEAILRYRLSHREIRRSTKDL</sequence>
<dbReference type="InterPro" id="IPR007421">
    <property type="entry name" value="Schlafen_AlbA_2_dom"/>
</dbReference>
<name>A0ABY6GY28_9GAMM</name>
<dbReference type="RefSeq" id="WP_262599328.1">
    <property type="nucleotide sequence ID" value="NZ_CP103300.1"/>
</dbReference>
<dbReference type="Proteomes" id="UP001163255">
    <property type="component" value="Chromosome"/>
</dbReference>
<keyword evidence="4" id="KW-0067">ATP-binding</keyword>